<name>A0A845R076_9CLOT</name>
<dbReference type="Proteomes" id="UP000467132">
    <property type="component" value="Unassembled WGS sequence"/>
</dbReference>
<reference evidence="3 4" key="1">
    <citation type="submission" date="2018-08" db="EMBL/GenBank/DDBJ databases">
        <title>Murine metabolic-syndrome-specific gut microbial biobank.</title>
        <authorList>
            <person name="Liu C."/>
        </authorList>
    </citation>
    <scope>NUCLEOTIDE SEQUENCE [LARGE SCALE GENOMIC DNA]</scope>
    <source>
        <strain evidence="3 4">583</strain>
    </source>
</reference>
<dbReference type="RefSeq" id="WP_160197327.1">
    <property type="nucleotide sequence ID" value="NZ_QXXA01000009.1"/>
</dbReference>
<protein>
    <submittedName>
        <fullName evidence="3">Dipicolinate synthase subunit DpsA</fullName>
    </submittedName>
</protein>
<evidence type="ECO:0000259" key="2">
    <source>
        <dbReference type="Pfam" id="PF16924"/>
    </source>
</evidence>
<dbReference type="NCBIfam" id="NF006162">
    <property type="entry name" value="PRK08306.1"/>
    <property type="match status" value="1"/>
</dbReference>
<dbReference type="AlphaFoldDB" id="A0A845R076"/>
<dbReference type="InterPro" id="IPR006140">
    <property type="entry name" value="D-isomer_DH_NAD-bd"/>
</dbReference>
<organism evidence="3 4">
    <name type="scientific">Senegalia massiliensis</name>
    <dbReference type="NCBI Taxonomy" id="1720316"/>
    <lineage>
        <taxon>Bacteria</taxon>
        <taxon>Bacillati</taxon>
        <taxon>Bacillota</taxon>
        <taxon>Clostridia</taxon>
        <taxon>Eubacteriales</taxon>
        <taxon>Clostridiaceae</taxon>
        <taxon>Senegalia</taxon>
    </lineage>
</organism>
<dbReference type="GO" id="GO:0051287">
    <property type="term" value="F:NAD binding"/>
    <property type="evidence" value="ECO:0007669"/>
    <property type="project" value="InterPro"/>
</dbReference>
<dbReference type="Pfam" id="PF02826">
    <property type="entry name" value="2-Hacid_dh_C"/>
    <property type="match status" value="1"/>
</dbReference>
<keyword evidence="4" id="KW-1185">Reference proteome</keyword>
<dbReference type="OrthoDB" id="8840764at2"/>
<accession>A0A845R076</accession>
<dbReference type="InterPro" id="IPR036291">
    <property type="entry name" value="NAD(P)-bd_dom_sf"/>
</dbReference>
<dbReference type="Gene3D" id="3.40.50.720">
    <property type="entry name" value="NAD(P)-binding Rossmann-like Domain"/>
    <property type="match status" value="1"/>
</dbReference>
<dbReference type="SUPFAM" id="SSF51735">
    <property type="entry name" value="NAD(P)-binding Rossmann-fold domains"/>
    <property type="match status" value="1"/>
</dbReference>
<sequence length="290" mass="32779">MFNKNISIIGGDKRSIELIKLISQENTVKIYGFDKYDEKLDIKESRTLEEAIKESDIIICPLPFHKENKYIYSPFSSEKIEINSLLKLIDKKQILFGGKFNSEFIKECKAKNINILDYFDREELKIMNAIPTTEGAIAIAINNLPITIHNSNTLILGYGRIGKILSRILYGFGANTNIVTRNKSDMAWINANGYNAIDIKNLNENLSNIDIIFNTIPTTILKEKQLIKLNKNTLIIDIASYPGGIDFEKAKELNLNVKWALGIPGKVAPTTAAKIILDTIYNIISEMEDF</sequence>
<evidence type="ECO:0000259" key="1">
    <source>
        <dbReference type="Pfam" id="PF02826"/>
    </source>
</evidence>
<dbReference type="InterPro" id="IPR031629">
    <property type="entry name" value="DpaA_N"/>
</dbReference>
<evidence type="ECO:0000313" key="3">
    <source>
        <dbReference type="EMBL" id="NBI06842.1"/>
    </source>
</evidence>
<feature type="domain" description="D-isomer specific 2-hydroxyacid dehydrogenase NAD-binding" evidence="1">
    <location>
        <begin position="147"/>
        <end position="239"/>
    </location>
</feature>
<gene>
    <name evidence="3" type="primary">dpsA</name>
    <name evidence="3" type="ORF">D3Z33_08255</name>
</gene>
<comment type="caution">
    <text evidence="3">The sequence shown here is derived from an EMBL/GenBank/DDBJ whole genome shotgun (WGS) entry which is preliminary data.</text>
</comment>
<feature type="domain" description="Dipicolinate synthase subunit A N-terminal" evidence="2">
    <location>
        <begin position="6"/>
        <end position="119"/>
    </location>
</feature>
<evidence type="ECO:0000313" key="4">
    <source>
        <dbReference type="Proteomes" id="UP000467132"/>
    </source>
</evidence>
<dbReference type="EMBL" id="QXXA01000009">
    <property type="protein sequence ID" value="NBI06842.1"/>
    <property type="molecule type" value="Genomic_DNA"/>
</dbReference>
<proteinExistence type="predicted"/>
<dbReference type="Pfam" id="PF16924">
    <property type="entry name" value="DpaA_N"/>
    <property type="match status" value="1"/>
</dbReference>